<dbReference type="OrthoDB" id="10522024at2759"/>
<gene>
    <name evidence="1" type="primary">LOC115967734</name>
</gene>
<proteinExistence type="predicted"/>
<reference evidence="1" key="2">
    <citation type="submission" date="2021-01" db="UniProtKB">
        <authorList>
            <consortium name="EnsemblPlants"/>
        </authorList>
    </citation>
    <scope>IDENTIFICATION</scope>
</reference>
<dbReference type="KEGG" id="qlo:115967734"/>
<accession>A0A7N2MYA9</accession>
<dbReference type="Gene3D" id="2.120.10.80">
    <property type="entry name" value="Kelch-type beta propeller"/>
    <property type="match status" value="1"/>
</dbReference>
<dbReference type="GeneID" id="115967734"/>
<name>A0A7N2MYA9_QUELO</name>
<keyword evidence="2" id="KW-1185">Reference proteome</keyword>
<dbReference type="Gramene" id="QL11p033269:mrna">
    <property type="protein sequence ID" value="QL11p033269:mrna"/>
    <property type="gene ID" value="QL11p033269"/>
</dbReference>
<dbReference type="InParanoid" id="A0A7N2MYA9"/>
<dbReference type="EnsemblPlants" id="QL11p033269:mrna">
    <property type="protein sequence ID" value="QL11p033269:mrna"/>
    <property type="gene ID" value="QL11p033269"/>
</dbReference>
<dbReference type="EMBL" id="LRBV02000011">
    <property type="status" value="NOT_ANNOTATED_CDS"/>
    <property type="molecule type" value="Genomic_DNA"/>
</dbReference>
<reference evidence="1 2" key="1">
    <citation type="journal article" date="2016" name="G3 (Bethesda)">
        <title>First Draft Assembly and Annotation of the Genome of a California Endemic Oak Quercus lobata Nee (Fagaceae).</title>
        <authorList>
            <person name="Sork V.L."/>
            <person name="Fitz-Gibbon S.T."/>
            <person name="Puiu D."/>
            <person name="Crepeau M."/>
            <person name="Gugger P.F."/>
            <person name="Sherman R."/>
            <person name="Stevens K."/>
            <person name="Langley C.H."/>
            <person name="Pellegrini M."/>
            <person name="Salzberg S.L."/>
        </authorList>
    </citation>
    <scope>NUCLEOTIDE SEQUENCE [LARGE SCALE GENOMIC DNA]</scope>
    <source>
        <strain evidence="1 2">cv. SW786</strain>
    </source>
</reference>
<organism evidence="1 2">
    <name type="scientific">Quercus lobata</name>
    <name type="common">Valley oak</name>
    <dbReference type="NCBI Taxonomy" id="97700"/>
    <lineage>
        <taxon>Eukaryota</taxon>
        <taxon>Viridiplantae</taxon>
        <taxon>Streptophyta</taxon>
        <taxon>Embryophyta</taxon>
        <taxon>Tracheophyta</taxon>
        <taxon>Spermatophyta</taxon>
        <taxon>Magnoliopsida</taxon>
        <taxon>eudicotyledons</taxon>
        <taxon>Gunneridae</taxon>
        <taxon>Pentapetalae</taxon>
        <taxon>rosids</taxon>
        <taxon>fabids</taxon>
        <taxon>Fagales</taxon>
        <taxon>Fagaceae</taxon>
        <taxon>Quercus</taxon>
    </lineage>
</organism>
<evidence type="ECO:0000313" key="2">
    <source>
        <dbReference type="Proteomes" id="UP000594261"/>
    </source>
</evidence>
<dbReference type="AlphaFoldDB" id="A0A7N2MYA9"/>
<protein>
    <submittedName>
        <fullName evidence="1">Uncharacterized protein</fullName>
    </submittedName>
</protein>
<dbReference type="RefSeq" id="XP_030942722.1">
    <property type="nucleotide sequence ID" value="XM_031086862.1"/>
</dbReference>
<dbReference type="Proteomes" id="UP000594261">
    <property type="component" value="Chromosome 11"/>
</dbReference>
<dbReference type="InterPro" id="IPR015915">
    <property type="entry name" value="Kelch-typ_b-propeller"/>
</dbReference>
<evidence type="ECO:0000313" key="1">
    <source>
        <dbReference type="EnsemblPlants" id="QL11p033269:mrna"/>
    </source>
</evidence>
<sequence>MSGDGGFSLKIAVCGCLIDASRYMSDYKSEWYVIKVPDPDCRPLRRRSSSSSRVKKKKKEKVRTMISTKLLSPISVTESDPMSLCKNHLAIGSSLYCFGGLILDSDRDAHEKVWRLDLDLDSPWSSGDWNSVPLMKFYKRWEPRTLALHNKLYVLGGFYSQKSRGTFPIPAEAGWMEEFDPGLQEWKALPNPPFGIYSVPAIAVPLHAKKQILVAYYSDLKHYYLEFYIYDVMSRSWTTFGSGTRCIDASAPLAGRVVMVGNTLYWPSLEDLQETGMCTVHAYNLDMDVVSCGHFSVSSVLDDADTDEHLYCNSEPPGLIHLGGRKFCLLLHSSSRGSYYLNCHVLHLEEDDSDYYYDSGFLTISILSNQKYALPHYIDLWDNVLLDEDDNFYISKNKKPKLASLIIKDH</sequence>
<dbReference type="SUPFAM" id="SSF117281">
    <property type="entry name" value="Kelch motif"/>
    <property type="match status" value="1"/>
</dbReference>